<comment type="caution">
    <text evidence="1">The sequence shown here is derived from an EMBL/GenBank/DDBJ whole genome shotgun (WGS) entry which is preliminary data.</text>
</comment>
<reference evidence="1 2" key="1">
    <citation type="journal article" date="2019" name="Sci. Rep.">
        <title>Orb-weaving spider Araneus ventricosus genome elucidates the spidroin gene catalogue.</title>
        <authorList>
            <person name="Kono N."/>
            <person name="Nakamura H."/>
            <person name="Ohtoshi R."/>
            <person name="Moran D.A.P."/>
            <person name="Shinohara A."/>
            <person name="Yoshida Y."/>
            <person name="Fujiwara M."/>
            <person name="Mori M."/>
            <person name="Tomita M."/>
            <person name="Arakawa K."/>
        </authorList>
    </citation>
    <scope>NUCLEOTIDE SEQUENCE [LARGE SCALE GENOMIC DNA]</scope>
</reference>
<dbReference type="OrthoDB" id="8942091at2759"/>
<dbReference type="Proteomes" id="UP000499080">
    <property type="component" value="Unassembled WGS sequence"/>
</dbReference>
<keyword evidence="2" id="KW-1185">Reference proteome</keyword>
<evidence type="ECO:0000313" key="1">
    <source>
        <dbReference type="EMBL" id="GBN39896.1"/>
    </source>
</evidence>
<organism evidence="1 2">
    <name type="scientific">Araneus ventricosus</name>
    <name type="common">Orbweaver spider</name>
    <name type="synonym">Epeira ventricosa</name>
    <dbReference type="NCBI Taxonomy" id="182803"/>
    <lineage>
        <taxon>Eukaryota</taxon>
        <taxon>Metazoa</taxon>
        <taxon>Ecdysozoa</taxon>
        <taxon>Arthropoda</taxon>
        <taxon>Chelicerata</taxon>
        <taxon>Arachnida</taxon>
        <taxon>Araneae</taxon>
        <taxon>Araneomorphae</taxon>
        <taxon>Entelegynae</taxon>
        <taxon>Araneoidea</taxon>
        <taxon>Araneidae</taxon>
        <taxon>Araneus</taxon>
    </lineage>
</organism>
<gene>
    <name evidence="1" type="ORF">AVEN_27392_1</name>
</gene>
<accession>A0A4Y2NQB7</accession>
<dbReference type="AlphaFoldDB" id="A0A4Y2NQB7"/>
<sequence length="80" mass="9440">MVGSRTDFHIYPRGAVTAMRYRDDIFAQNVLPFFVAMDPDSVLMDDWRFTTIADEYSNSADEDEVNWFSRRTVERSDQQH</sequence>
<name>A0A4Y2NQB7_ARAVE</name>
<evidence type="ECO:0000313" key="2">
    <source>
        <dbReference type="Proteomes" id="UP000499080"/>
    </source>
</evidence>
<protein>
    <submittedName>
        <fullName evidence="1">Uncharacterized protein</fullName>
    </submittedName>
</protein>
<proteinExistence type="predicted"/>
<dbReference type="EMBL" id="BGPR01009419">
    <property type="protein sequence ID" value="GBN39896.1"/>
    <property type="molecule type" value="Genomic_DNA"/>
</dbReference>